<dbReference type="PATRIC" id="fig|1807.14.peg.4534"/>
<dbReference type="InterPro" id="IPR004099">
    <property type="entry name" value="Pyr_nucl-diS_OxRdtase_dimer"/>
</dbReference>
<dbReference type="GO" id="GO:0003955">
    <property type="term" value="F:NAD(P)H dehydrogenase (quinone) activity"/>
    <property type="evidence" value="ECO:0007669"/>
    <property type="project" value="TreeGrafter"/>
</dbReference>
<dbReference type="Pfam" id="PF02852">
    <property type="entry name" value="Pyr_redox_dim"/>
    <property type="match status" value="1"/>
</dbReference>
<accession>A0A0J6VFQ1</accession>
<feature type="domain" description="FAD/NAD(P)-binding" evidence="13">
    <location>
        <begin position="22"/>
        <end position="331"/>
    </location>
</feature>
<comment type="cofactor">
    <cofactor evidence="9">
        <name>FAD</name>
        <dbReference type="ChEBI" id="CHEBI:57692"/>
    </cofactor>
    <text evidence="9">Binds 1 FAD per subunit.</text>
</comment>
<dbReference type="PROSITE" id="PS00076">
    <property type="entry name" value="PYRIDINE_REDOX_1"/>
    <property type="match status" value="1"/>
</dbReference>
<keyword evidence="5 11" id="KW-0560">Oxidoreductase</keyword>
<dbReference type="InterPro" id="IPR012999">
    <property type="entry name" value="Pyr_OxRdtase_I_AS"/>
</dbReference>
<feature type="disulfide bond" description="Redox-active" evidence="10">
    <location>
        <begin position="60"/>
        <end position="65"/>
    </location>
</feature>
<name>A0A0J6VFQ1_9MYCO</name>
<feature type="binding site" evidence="9">
    <location>
        <position position="69"/>
    </location>
    <ligand>
        <name>FAD</name>
        <dbReference type="ChEBI" id="CHEBI:57692"/>
    </ligand>
</feature>
<dbReference type="Proteomes" id="UP000036313">
    <property type="component" value="Unassembled WGS sequence"/>
</dbReference>
<evidence type="ECO:0000259" key="12">
    <source>
        <dbReference type="Pfam" id="PF02852"/>
    </source>
</evidence>
<feature type="binding site" evidence="9">
    <location>
        <begin position="155"/>
        <end position="157"/>
    </location>
    <ligand>
        <name>FAD</name>
        <dbReference type="ChEBI" id="CHEBI:57692"/>
    </ligand>
</feature>
<feature type="binding site" evidence="9">
    <location>
        <position position="279"/>
    </location>
    <ligand>
        <name>NAD(+)</name>
        <dbReference type="ChEBI" id="CHEBI:57540"/>
    </ligand>
</feature>
<feature type="binding site" evidence="9">
    <location>
        <position position="320"/>
    </location>
    <ligand>
        <name>FAD</name>
        <dbReference type="ChEBI" id="CHEBI:57692"/>
    </ligand>
</feature>
<evidence type="ECO:0000256" key="2">
    <source>
        <dbReference type="ARBA" id="ARBA00022630"/>
    </source>
</evidence>
<dbReference type="InterPro" id="IPR016156">
    <property type="entry name" value="FAD/NAD-linked_Rdtase_dimer_sf"/>
</dbReference>
<feature type="active site" description="Proton acceptor" evidence="8">
    <location>
        <position position="457"/>
    </location>
</feature>
<dbReference type="EMBL" id="JYNU01000057">
    <property type="protein sequence ID" value="KMO69079.1"/>
    <property type="molecule type" value="Genomic_DNA"/>
</dbReference>
<evidence type="ECO:0000256" key="6">
    <source>
        <dbReference type="ARBA" id="ARBA00023157"/>
    </source>
</evidence>
<evidence type="ECO:0000313" key="14">
    <source>
        <dbReference type="EMBL" id="KMO69079.1"/>
    </source>
</evidence>
<evidence type="ECO:0000256" key="5">
    <source>
        <dbReference type="ARBA" id="ARBA00023002"/>
    </source>
</evidence>
<evidence type="ECO:0000256" key="11">
    <source>
        <dbReference type="RuleBase" id="RU003691"/>
    </source>
</evidence>
<comment type="similarity">
    <text evidence="1 11">Belongs to the class-I pyridine nucleotide-disulfide oxidoreductase family.</text>
</comment>
<keyword evidence="3 9" id="KW-0274">FAD</keyword>
<dbReference type="Pfam" id="PF07992">
    <property type="entry name" value="Pyr_redox_2"/>
    <property type="match status" value="1"/>
</dbReference>
<keyword evidence="2 11" id="KW-0285">Flavoprotein</keyword>
<dbReference type="PIRSF" id="PIRSF000350">
    <property type="entry name" value="Mercury_reductase_MerA"/>
    <property type="match status" value="1"/>
</dbReference>
<keyword evidence="9" id="KW-0547">Nucleotide-binding</keyword>
<dbReference type="EC" id="1.16.1.1" evidence="14"/>
<dbReference type="Gene3D" id="3.50.50.60">
    <property type="entry name" value="FAD/NAD(P)-binding domain"/>
    <property type="match status" value="2"/>
</dbReference>
<comment type="caution">
    <text evidence="14">The sequence shown here is derived from an EMBL/GenBank/DDBJ whole genome shotgun (WGS) entry which is preliminary data.</text>
</comment>
<reference evidence="14 15" key="1">
    <citation type="journal article" date="2015" name="Genome Biol. Evol.">
        <title>Characterization of Three Mycobacterium spp. with Potential Use in Bioremediation by Genome Sequencing and Comparative Genomics.</title>
        <authorList>
            <person name="Das S."/>
            <person name="Pettersson B.M."/>
            <person name="Behra P.R."/>
            <person name="Ramesh M."/>
            <person name="Dasgupta S."/>
            <person name="Bhattacharya A."/>
            <person name="Kirsebom L.A."/>
        </authorList>
    </citation>
    <scope>NUCLEOTIDE SEQUENCE [LARGE SCALE GENOMIC DNA]</scope>
    <source>
        <strain evidence="14 15">DSM 44075</strain>
    </source>
</reference>
<dbReference type="PRINTS" id="PR00368">
    <property type="entry name" value="FADPNR"/>
</dbReference>
<feature type="domain" description="Pyridine nucleotide-disulphide oxidoreductase dimerisation" evidence="12">
    <location>
        <begin position="356"/>
        <end position="466"/>
    </location>
</feature>
<sequence>MAMMMDNSTRGPDMAIRQFEADLVTIGFGKGAKTLAAALGARGRRVVMIEQSAQMYGGTCINIGCVPTKSLVFQAEHLQQTGAGHPPDPGVYTHAVHTTAYLTADLRAKNFAMLDSLATVDVLTGSASFVDAHTVSVQTADGEVIVTGEPIVIGTGSEPVVPDIPGLHGNDRVVTSTDLLVTEELPRQLVVLGGGYVGLEFAAMYARYGAEVTVLERHPAILGQEDDDVAAAATELLAAAGVQIVTSAAVTAVDGATVHYEVDGVSASVQGDRILVALGRRPVTAELGLDRAGVDTRADGSVVVDEHLRTNQPHIFAVGDVNGGPQFTYVSLDDYRVVLDQLDGTGRRSTADRVAVPYVLFMTPPLARVGLTERAARADGHRVKVAALPVAKMATVPRARIVGQPEGMMKVVVDADTDQILGAALLSHDSHEVINVVALAIRHRITASQLRDEIYTHPSMTEAFNQLLGALT</sequence>
<keyword evidence="6" id="KW-1015">Disulfide bond</keyword>
<feature type="binding site" evidence="9">
    <location>
        <position position="216"/>
    </location>
    <ligand>
        <name>NAD(+)</name>
        <dbReference type="ChEBI" id="CHEBI:57540"/>
    </ligand>
</feature>
<keyword evidence="4" id="KW-0521">NADP</keyword>
<evidence type="ECO:0000256" key="10">
    <source>
        <dbReference type="PIRSR" id="PIRSR000350-4"/>
    </source>
</evidence>
<gene>
    <name evidence="14" type="primary">merA_2</name>
    <name evidence="14" type="ORF">MOBUDSM44075_04500</name>
</gene>
<dbReference type="InterPro" id="IPR036188">
    <property type="entry name" value="FAD/NAD-bd_sf"/>
</dbReference>
<keyword evidence="7 11" id="KW-0676">Redox-active center</keyword>
<dbReference type="SUPFAM" id="SSF55424">
    <property type="entry name" value="FAD/NAD-linked reductases, dimerisation (C-terminal) domain"/>
    <property type="match status" value="1"/>
</dbReference>
<dbReference type="PANTHER" id="PTHR43014:SF4">
    <property type="entry name" value="PYRIDINE NUCLEOTIDE-DISULFIDE OXIDOREDUCTASE RCLA-RELATED"/>
    <property type="match status" value="1"/>
</dbReference>
<evidence type="ECO:0000256" key="4">
    <source>
        <dbReference type="ARBA" id="ARBA00022857"/>
    </source>
</evidence>
<dbReference type="SUPFAM" id="SSF51905">
    <property type="entry name" value="FAD/NAD(P)-binding domain"/>
    <property type="match status" value="1"/>
</dbReference>
<dbReference type="GO" id="GO:0016152">
    <property type="term" value="F:mercury (II) reductase (NADP+) activity"/>
    <property type="evidence" value="ECO:0007669"/>
    <property type="project" value="UniProtKB-EC"/>
</dbReference>
<evidence type="ECO:0000313" key="15">
    <source>
        <dbReference type="Proteomes" id="UP000036313"/>
    </source>
</evidence>
<dbReference type="GO" id="GO:0016668">
    <property type="term" value="F:oxidoreductase activity, acting on a sulfur group of donors, NAD(P) as acceptor"/>
    <property type="evidence" value="ECO:0007669"/>
    <property type="project" value="InterPro"/>
</dbReference>
<evidence type="ECO:0000256" key="7">
    <source>
        <dbReference type="ARBA" id="ARBA00023284"/>
    </source>
</evidence>
<dbReference type="GO" id="GO:0050660">
    <property type="term" value="F:flavin adenine dinucleotide binding"/>
    <property type="evidence" value="ECO:0007669"/>
    <property type="project" value="TreeGrafter"/>
</dbReference>
<dbReference type="AlphaFoldDB" id="A0A0J6VFQ1"/>
<feature type="binding site" evidence="9">
    <location>
        <begin position="193"/>
        <end position="200"/>
    </location>
    <ligand>
        <name>NAD(+)</name>
        <dbReference type="ChEBI" id="CHEBI:57540"/>
    </ligand>
</feature>
<evidence type="ECO:0000259" key="13">
    <source>
        <dbReference type="Pfam" id="PF07992"/>
    </source>
</evidence>
<dbReference type="Gene3D" id="3.30.390.30">
    <property type="match status" value="1"/>
</dbReference>
<organism evidence="14 15">
    <name type="scientific">Mycolicibacterium obuense</name>
    <dbReference type="NCBI Taxonomy" id="1807"/>
    <lineage>
        <taxon>Bacteria</taxon>
        <taxon>Bacillati</taxon>
        <taxon>Actinomycetota</taxon>
        <taxon>Actinomycetes</taxon>
        <taxon>Mycobacteriales</taxon>
        <taxon>Mycobacteriaceae</taxon>
        <taxon>Mycolicibacterium</taxon>
    </lineage>
</organism>
<keyword evidence="9" id="KW-0520">NAD</keyword>
<dbReference type="InterPro" id="IPR023753">
    <property type="entry name" value="FAD/NAD-binding_dom"/>
</dbReference>
<dbReference type="PRINTS" id="PR00411">
    <property type="entry name" value="PNDRDTASEI"/>
</dbReference>
<proteinExistence type="inferred from homology"/>
<evidence type="ECO:0000256" key="3">
    <source>
        <dbReference type="ARBA" id="ARBA00022827"/>
    </source>
</evidence>
<dbReference type="FunFam" id="3.30.390.30:FF:000001">
    <property type="entry name" value="Dihydrolipoyl dehydrogenase"/>
    <property type="match status" value="1"/>
</dbReference>
<dbReference type="PANTHER" id="PTHR43014">
    <property type="entry name" value="MERCURIC REDUCTASE"/>
    <property type="match status" value="1"/>
</dbReference>
<dbReference type="InterPro" id="IPR001100">
    <property type="entry name" value="Pyr_nuc-diS_OxRdtase"/>
</dbReference>
<evidence type="ECO:0000256" key="1">
    <source>
        <dbReference type="ARBA" id="ARBA00007532"/>
    </source>
</evidence>
<evidence type="ECO:0000256" key="9">
    <source>
        <dbReference type="PIRSR" id="PIRSR000350-3"/>
    </source>
</evidence>
<evidence type="ECO:0000256" key="8">
    <source>
        <dbReference type="PIRSR" id="PIRSR000350-2"/>
    </source>
</evidence>
<protein>
    <submittedName>
        <fullName evidence="14">Mercuric reductase</fullName>
        <ecNumber evidence="14">1.16.1.1</ecNumber>
    </submittedName>
</protein>